<dbReference type="CDD" id="cd17574">
    <property type="entry name" value="REC_OmpR"/>
    <property type="match status" value="1"/>
</dbReference>
<reference evidence="11 12" key="1">
    <citation type="submission" date="2018-10" db="EMBL/GenBank/DDBJ databases">
        <title>Isolation from soil.</title>
        <authorList>
            <person name="Hu J."/>
        </authorList>
    </citation>
    <scope>NUCLEOTIDE SEQUENCE [LARGE SCALE GENOMIC DNA]</scope>
    <source>
        <strain evidence="11 12">NEAU-Ht49</strain>
    </source>
</reference>
<dbReference type="InterPro" id="IPR001867">
    <property type="entry name" value="OmpR/PhoB-type_DNA-bd"/>
</dbReference>
<sequence>MTRRRDLPRRAYRGRVTSPARPAPGRRNATAAEHPEVVGRVLVVDDDPTVAEVVARYLLRDGHDVECVADGRQALRRARENPPDLVVLDLMLPGMDGLEVCRRLRETTAVPVVMLTALGAEADRLVGLSMGADDYVTKPFSPRELALRVRSVLRRARGAVVPTAHGRPLRDGDLELDPHAHSATLAGAPLTLTAREFDLLAFLLRHPGRAFTREELLDRVWGWSFGDSATVTVHVRRLREKLEPDPAAPRRLVTVWGVGYRYDPRPDGEERG</sequence>
<dbReference type="InterPro" id="IPR036388">
    <property type="entry name" value="WH-like_DNA-bd_sf"/>
</dbReference>
<evidence type="ECO:0000259" key="10">
    <source>
        <dbReference type="PROSITE" id="PS51755"/>
    </source>
</evidence>
<dbReference type="InterPro" id="IPR039420">
    <property type="entry name" value="WalR-like"/>
</dbReference>
<dbReference type="CDD" id="cd00383">
    <property type="entry name" value="trans_reg_C"/>
    <property type="match status" value="1"/>
</dbReference>
<proteinExistence type="predicted"/>
<feature type="domain" description="Response regulatory" evidence="9">
    <location>
        <begin position="40"/>
        <end position="153"/>
    </location>
</feature>
<dbReference type="InterPro" id="IPR001789">
    <property type="entry name" value="Sig_transdc_resp-reg_receiver"/>
</dbReference>
<dbReference type="Gene3D" id="1.10.10.10">
    <property type="entry name" value="Winged helix-like DNA-binding domain superfamily/Winged helix DNA-binding domain"/>
    <property type="match status" value="1"/>
</dbReference>
<accession>A0A3M2LXH8</accession>
<dbReference type="GO" id="GO:0005829">
    <property type="term" value="C:cytosol"/>
    <property type="evidence" value="ECO:0007669"/>
    <property type="project" value="TreeGrafter"/>
</dbReference>
<dbReference type="PROSITE" id="PS51755">
    <property type="entry name" value="OMPR_PHOB"/>
    <property type="match status" value="1"/>
</dbReference>
<feature type="domain" description="OmpR/PhoB-type" evidence="10">
    <location>
        <begin position="166"/>
        <end position="264"/>
    </location>
</feature>
<evidence type="ECO:0000256" key="7">
    <source>
        <dbReference type="PROSITE-ProRule" id="PRU01091"/>
    </source>
</evidence>
<evidence type="ECO:0000259" key="9">
    <source>
        <dbReference type="PROSITE" id="PS50110"/>
    </source>
</evidence>
<gene>
    <name evidence="11" type="ORF">EBO15_21675</name>
</gene>
<dbReference type="InterPro" id="IPR011006">
    <property type="entry name" value="CheY-like_superfamily"/>
</dbReference>
<evidence type="ECO:0000313" key="12">
    <source>
        <dbReference type="Proteomes" id="UP000282674"/>
    </source>
</evidence>
<keyword evidence="3" id="KW-0805">Transcription regulation</keyword>
<keyword evidence="12" id="KW-1185">Reference proteome</keyword>
<evidence type="ECO:0000313" key="11">
    <source>
        <dbReference type="EMBL" id="RMI41922.1"/>
    </source>
</evidence>
<protein>
    <submittedName>
        <fullName evidence="11">DNA-binding response regulator</fullName>
    </submittedName>
</protein>
<dbReference type="GO" id="GO:0006355">
    <property type="term" value="P:regulation of DNA-templated transcription"/>
    <property type="evidence" value="ECO:0007669"/>
    <property type="project" value="InterPro"/>
</dbReference>
<feature type="region of interest" description="Disordered" evidence="8">
    <location>
        <begin position="1"/>
        <end position="32"/>
    </location>
</feature>
<dbReference type="GO" id="GO:0032993">
    <property type="term" value="C:protein-DNA complex"/>
    <property type="evidence" value="ECO:0007669"/>
    <property type="project" value="TreeGrafter"/>
</dbReference>
<dbReference type="Gene3D" id="3.40.50.2300">
    <property type="match status" value="1"/>
</dbReference>
<dbReference type="AlphaFoldDB" id="A0A3M2LXH8"/>
<dbReference type="EMBL" id="RFFG01000038">
    <property type="protein sequence ID" value="RMI41922.1"/>
    <property type="molecule type" value="Genomic_DNA"/>
</dbReference>
<dbReference type="Pfam" id="PF00486">
    <property type="entry name" value="Trans_reg_C"/>
    <property type="match status" value="1"/>
</dbReference>
<dbReference type="PANTHER" id="PTHR48111">
    <property type="entry name" value="REGULATOR OF RPOS"/>
    <property type="match status" value="1"/>
</dbReference>
<dbReference type="Gene3D" id="6.10.250.690">
    <property type="match status" value="1"/>
</dbReference>
<dbReference type="SMART" id="SM00862">
    <property type="entry name" value="Trans_reg_C"/>
    <property type="match status" value="1"/>
</dbReference>
<evidence type="ECO:0000256" key="4">
    <source>
        <dbReference type="ARBA" id="ARBA00023125"/>
    </source>
</evidence>
<dbReference type="PROSITE" id="PS50110">
    <property type="entry name" value="RESPONSE_REGULATORY"/>
    <property type="match status" value="1"/>
</dbReference>
<evidence type="ECO:0000256" key="2">
    <source>
        <dbReference type="ARBA" id="ARBA00023012"/>
    </source>
</evidence>
<evidence type="ECO:0000256" key="6">
    <source>
        <dbReference type="PROSITE-ProRule" id="PRU00169"/>
    </source>
</evidence>
<dbReference type="OrthoDB" id="3686848at2"/>
<dbReference type="SMART" id="SM00448">
    <property type="entry name" value="REC"/>
    <property type="match status" value="1"/>
</dbReference>
<comment type="caution">
    <text evidence="11">The sequence shown here is derived from an EMBL/GenBank/DDBJ whole genome shotgun (WGS) entry which is preliminary data.</text>
</comment>
<evidence type="ECO:0000256" key="3">
    <source>
        <dbReference type="ARBA" id="ARBA00023015"/>
    </source>
</evidence>
<dbReference type="SUPFAM" id="SSF52172">
    <property type="entry name" value="CheY-like"/>
    <property type="match status" value="1"/>
</dbReference>
<dbReference type="Pfam" id="PF00072">
    <property type="entry name" value="Response_reg"/>
    <property type="match status" value="1"/>
</dbReference>
<dbReference type="GO" id="GO:0000156">
    <property type="term" value="F:phosphorelay response regulator activity"/>
    <property type="evidence" value="ECO:0007669"/>
    <property type="project" value="TreeGrafter"/>
</dbReference>
<evidence type="ECO:0000256" key="1">
    <source>
        <dbReference type="ARBA" id="ARBA00022553"/>
    </source>
</evidence>
<feature type="modified residue" description="4-aspartylphosphate" evidence="6">
    <location>
        <position position="89"/>
    </location>
</feature>
<keyword evidence="2" id="KW-0902">Two-component regulatory system</keyword>
<name>A0A3M2LXH8_9ACTN</name>
<dbReference type="Proteomes" id="UP000282674">
    <property type="component" value="Unassembled WGS sequence"/>
</dbReference>
<keyword evidence="5" id="KW-0804">Transcription</keyword>
<keyword evidence="1 6" id="KW-0597">Phosphoprotein</keyword>
<feature type="DNA-binding region" description="OmpR/PhoB-type" evidence="7">
    <location>
        <begin position="166"/>
        <end position="264"/>
    </location>
</feature>
<evidence type="ECO:0000256" key="5">
    <source>
        <dbReference type="ARBA" id="ARBA00023163"/>
    </source>
</evidence>
<dbReference type="GO" id="GO:0000976">
    <property type="term" value="F:transcription cis-regulatory region binding"/>
    <property type="evidence" value="ECO:0007669"/>
    <property type="project" value="TreeGrafter"/>
</dbReference>
<evidence type="ECO:0000256" key="8">
    <source>
        <dbReference type="SAM" id="MobiDB-lite"/>
    </source>
</evidence>
<organism evidence="11 12">
    <name type="scientific">Actinomadura harenae</name>
    <dbReference type="NCBI Taxonomy" id="2483351"/>
    <lineage>
        <taxon>Bacteria</taxon>
        <taxon>Bacillati</taxon>
        <taxon>Actinomycetota</taxon>
        <taxon>Actinomycetes</taxon>
        <taxon>Streptosporangiales</taxon>
        <taxon>Thermomonosporaceae</taxon>
        <taxon>Actinomadura</taxon>
    </lineage>
</organism>
<dbReference type="FunFam" id="1.10.10.10:FF:000018">
    <property type="entry name" value="DNA-binding response regulator ResD"/>
    <property type="match status" value="1"/>
</dbReference>
<dbReference type="FunFam" id="3.40.50.2300:FF:000001">
    <property type="entry name" value="DNA-binding response regulator PhoB"/>
    <property type="match status" value="1"/>
</dbReference>
<dbReference type="PANTHER" id="PTHR48111:SF4">
    <property type="entry name" value="DNA-BINDING DUAL TRANSCRIPTIONAL REGULATOR OMPR"/>
    <property type="match status" value="1"/>
</dbReference>
<keyword evidence="4 7" id="KW-0238">DNA-binding</keyword>